<dbReference type="EMBL" id="UXAU01000042">
    <property type="protein sequence ID" value="VDC33141.1"/>
    <property type="molecule type" value="Genomic_DNA"/>
</dbReference>
<feature type="transmembrane region" description="Helical" evidence="1">
    <location>
        <begin position="67"/>
        <end position="86"/>
    </location>
</feature>
<keyword evidence="3" id="KW-1185">Reference proteome</keyword>
<reference evidence="2 3" key="1">
    <citation type="submission" date="2018-11" db="EMBL/GenBank/DDBJ databases">
        <authorList>
            <person name="Criscuolo A."/>
        </authorList>
    </citation>
    <scope>NUCLEOTIDE SEQUENCE [LARGE SCALE GENOMIC DNA]</scope>
    <source>
        <strain evidence="2">AT11b</strain>
    </source>
</reference>
<proteinExistence type="predicted"/>
<evidence type="ECO:0000313" key="2">
    <source>
        <dbReference type="EMBL" id="VDC33141.1"/>
    </source>
</evidence>
<evidence type="ECO:0000313" key="3">
    <source>
        <dbReference type="Proteomes" id="UP000280861"/>
    </source>
</evidence>
<organism evidence="2 3">
    <name type="scientific">Arthrobacter ulcerisalmonis</name>
    <dbReference type="NCBI Taxonomy" id="2483813"/>
    <lineage>
        <taxon>Bacteria</taxon>
        <taxon>Bacillati</taxon>
        <taxon>Actinomycetota</taxon>
        <taxon>Actinomycetes</taxon>
        <taxon>Micrococcales</taxon>
        <taxon>Micrococcaceae</taxon>
        <taxon>Arthrobacter</taxon>
    </lineage>
</organism>
<name>A0A3P5XQI6_9MICC</name>
<keyword evidence="1" id="KW-0472">Membrane</keyword>
<feature type="transmembrane region" description="Helical" evidence="1">
    <location>
        <begin position="26"/>
        <end position="47"/>
    </location>
</feature>
<feature type="transmembrane region" description="Helical" evidence="1">
    <location>
        <begin position="170"/>
        <end position="189"/>
    </location>
</feature>
<feature type="transmembrane region" description="Helical" evidence="1">
    <location>
        <begin position="201"/>
        <end position="220"/>
    </location>
</feature>
<evidence type="ECO:0008006" key="4">
    <source>
        <dbReference type="Google" id="ProtNLM"/>
    </source>
</evidence>
<keyword evidence="1" id="KW-0812">Transmembrane</keyword>
<gene>
    <name evidence="2" type="ORF">PSET11_03252</name>
</gene>
<protein>
    <recommendedName>
        <fullName evidence="4">Membrane protein (DUF2306)</fullName>
    </recommendedName>
</protein>
<feature type="transmembrane region" description="Helical" evidence="1">
    <location>
        <begin position="106"/>
        <end position="128"/>
    </location>
</feature>
<dbReference type="Pfam" id="PF10067">
    <property type="entry name" value="DUF2306"/>
    <property type="match status" value="1"/>
</dbReference>
<dbReference type="InterPro" id="IPR018750">
    <property type="entry name" value="DUF2306_membrane"/>
</dbReference>
<dbReference type="Proteomes" id="UP000280861">
    <property type="component" value="Unassembled WGS sequence"/>
</dbReference>
<feature type="transmembrane region" description="Helical" evidence="1">
    <location>
        <begin position="134"/>
        <end position="158"/>
    </location>
</feature>
<evidence type="ECO:0000256" key="1">
    <source>
        <dbReference type="SAM" id="Phobius"/>
    </source>
</evidence>
<sequence length="233" mass="24883">MNGTGSAKTRSQRPPIMSAPVRRSAWVVPTGLVLLSLIPILAGALRLTELSSGAAVTADNERFFGSPIPVVIHIVSATVFAMLGAFQFVSAPSGTRIRWHRTTGRVVVPAGLFAGLSGLWMTVFYSLPPNDGPLLLWFRLVFGVAMVVSIALGTRAIVQRQFARHGAWMTRAYAVGVAAGTQAIVLTAAELIAGPPDLTSRALLMGASWLLNLAIAEYIIQRRAFVGRRHALT</sequence>
<keyword evidence="1" id="KW-1133">Transmembrane helix</keyword>
<accession>A0A3P5XQI6</accession>
<dbReference type="AlphaFoldDB" id="A0A3P5XQI6"/>